<dbReference type="InterPro" id="IPR013325">
    <property type="entry name" value="RNA_pol_sigma_r2"/>
</dbReference>
<evidence type="ECO:0000313" key="7">
    <source>
        <dbReference type="EMBL" id="MFC4096942.1"/>
    </source>
</evidence>
<dbReference type="RefSeq" id="WP_192461671.1">
    <property type="nucleotide sequence ID" value="NZ_JACYFJ010000002.1"/>
</dbReference>
<dbReference type="SUPFAM" id="SSF88946">
    <property type="entry name" value="Sigma2 domain of RNA polymerase sigma factors"/>
    <property type="match status" value="1"/>
</dbReference>
<sequence>MKTDFNNNQFLVQNLKNGNEKAYEYLVEEYHHPLCVYANSLVNDKDQAEDIVQNVFIRTWERRQNLKSDFTIKSFLYRSVHNEFIDQYRKQKSVTALEKKYIEELDRIVDKDEVFFEKLLSLVQKEIQNLPPKCKKIFLMSKQEGFSNIEIAEHLNVSIKTIEYHITKAFAILRKKANKDMEPILFLLFGYKRTKKLNA</sequence>
<dbReference type="InterPro" id="IPR014284">
    <property type="entry name" value="RNA_pol_sigma-70_dom"/>
</dbReference>
<dbReference type="InterPro" id="IPR039425">
    <property type="entry name" value="RNA_pol_sigma-70-like"/>
</dbReference>
<evidence type="ECO:0000259" key="6">
    <source>
        <dbReference type="Pfam" id="PF08281"/>
    </source>
</evidence>
<evidence type="ECO:0000256" key="3">
    <source>
        <dbReference type="ARBA" id="ARBA00023082"/>
    </source>
</evidence>
<evidence type="ECO:0000256" key="4">
    <source>
        <dbReference type="ARBA" id="ARBA00023163"/>
    </source>
</evidence>
<keyword evidence="2" id="KW-0805">Transcription regulation</keyword>
<evidence type="ECO:0000256" key="2">
    <source>
        <dbReference type="ARBA" id="ARBA00023015"/>
    </source>
</evidence>
<organism evidence="7 8">
    <name type="scientific">Euzebyella saccharophila</name>
    <dbReference type="NCBI Taxonomy" id="679664"/>
    <lineage>
        <taxon>Bacteria</taxon>
        <taxon>Pseudomonadati</taxon>
        <taxon>Bacteroidota</taxon>
        <taxon>Flavobacteriia</taxon>
        <taxon>Flavobacteriales</taxon>
        <taxon>Flavobacteriaceae</taxon>
        <taxon>Euzebyella</taxon>
    </lineage>
</organism>
<gene>
    <name evidence="7" type="ORF">ACFOUT_13720</name>
</gene>
<dbReference type="PANTHER" id="PTHR43133:SF46">
    <property type="entry name" value="RNA POLYMERASE SIGMA-70 FACTOR ECF SUBFAMILY"/>
    <property type="match status" value="1"/>
</dbReference>
<dbReference type="InterPro" id="IPR007627">
    <property type="entry name" value="RNA_pol_sigma70_r2"/>
</dbReference>
<dbReference type="Pfam" id="PF08281">
    <property type="entry name" value="Sigma70_r4_2"/>
    <property type="match status" value="1"/>
</dbReference>
<keyword evidence="4" id="KW-0804">Transcription</keyword>
<evidence type="ECO:0000313" key="8">
    <source>
        <dbReference type="Proteomes" id="UP001595814"/>
    </source>
</evidence>
<feature type="domain" description="RNA polymerase sigma-70 region 2" evidence="5">
    <location>
        <begin position="26"/>
        <end position="92"/>
    </location>
</feature>
<dbReference type="NCBIfam" id="TIGR02985">
    <property type="entry name" value="Sig70_bacteroi1"/>
    <property type="match status" value="1"/>
</dbReference>
<dbReference type="NCBIfam" id="TIGR02937">
    <property type="entry name" value="sigma70-ECF"/>
    <property type="match status" value="1"/>
</dbReference>
<evidence type="ECO:0000256" key="1">
    <source>
        <dbReference type="ARBA" id="ARBA00010641"/>
    </source>
</evidence>
<reference evidence="8" key="1">
    <citation type="journal article" date="2019" name="Int. J. Syst. Evol. Microbiol.">
        <title>The Global Catalogue of Microorganisms (GCM) 10K type strain sequencing project: providing services to taxonomists for standard genome sequencing and annotation.</title>
        <authorList>
            <consortium name="The Broad Institute Genomics Platform"/>
            <consortium name="The Broad Institute Genome Sequencing Center for Infectious Disease"/>
            <person name="Wu L."/>
            <person name="Ma J."/>
        </authorList>
    </citation>
    <scope>NUCLEOTIDE SEQUENCE [LARGE SCALE GENOMIC DNA]</scope>
    <source>
        <strain evidence="8">CECT 7477</strain>
    </source>
</reference>
<comment type="caution">
    <text evidence="7">The sequence shown here is derived from an EMBL/GenBank/DDBJ whole genome shotgun (WGS) entry which is preliminary data.</text>
</comment>
<dbReference type="InterPro" id="IPR036388">
    <property type="entry name" value="WH-like_DNA-bd_sf"/>
</dbReference>
<keyword evidence="8" id="KW-1185">Reference proteome</keyword>
<dbReference type="Proteomes" id="UP001595814">
    <property type="component" value="Unassembled WGS sequence"/>
</dbReference>
<dbReference type="Gene3D" id="1.10.10.10">
    <property type="entry name" value="Winged helix-like DNA-binding domain superfamily/Winged helix DNA-binding domain"/>
    <property type="match status" value="1"/>
</dbReference>
<proteinExistence type="inferred from homology"/>
<dbReference type="SUPFAM" id="SSF88659">
    <property type="entry name" value="Sigma3 and sigma4 domains of RNA polymerase sigma factors"/>
    <property type="match status" value="1"/>
</dbReference>
<dbReference type="Gene3D" id="1.10.1740.10">
    <property type="match status" value="1"/>
</dbReference>
<accession>A0ABV8JRJ3</accession>
<dbReference type="EMBL" id="JBHSAW010000010">
    <property type="protein sequence ID" value="MFC4096942.1"/>
    <property type="molecule type" value="Genomic_DNA"/>
</dbReference>
<comment type="similarity">
    <text evidence="1">Belongs to the sigma-70 factor family. ECF subfamily.</text>
</comment>
<name>A0ABV8JRJ3_9FLAO</name>
<dbReference type="InterPro" id="IPR014327">
    <property type="entry name" value="RNA_pol_sigma70_bacteroid"/>
</dbReference>
<dbReference type="InterPro" id="IPR013324">
    <property type="entry name" value="RNA_pol_sigma_r3/r4-like"/>
</dbReference>
<protein>
    <submittedName>
        <fullName evidence="7">RNA polymerase sigma factor</fullName>
    </submittedName>
</protein>
<dbReference type="Pfam" id="PF04542">
    <property type="entry name" value="Sigma70_r2"/>
    <property type="match status" value="1"/>
</dbReference>
<feature type="domain" description="RNA polymerase sigma factor 70 region 4 type 2" evidence="6">
    <location>
        <begin position="123"/>
        <end position="170"/>
    </location>
</feature>
<dbReference type="InterPro" id="IPR013249">
    <property type="entry name" value="RNA_pol_sigma70_r4_t2"/>
</dbReference>
<dbReference type="PANTHER" id="PTHR43133">
    <property type="entry name" value="RNA POLYMERASE ECF-TYPE SIGMA FACTO"/>
    <property type="match status" value="1"/>
</dbReference>
<evidence type="ECO:0000259" key="5">
    <source>
        <dbReference type="Pfam" id="PF04542"/>
    </source>
</evidence>
<keyword evidence="3" id="KW-0731">Sigma factor</keyword>